<dbReference type="AlphaFoldDB" id="A0A285UY03"/>
<reference evidence="1 2" key="1">
    <citation type="submission" date="2017-08" db="EMBL/GenBank/DDBJ databases">
        <authorList>
            <person name="de Groot N.N."/>
        </authorList>
    </citation>
    <scope>NUCLEOTIDE SEQUENCE [LARGE SCALE GENOMIC DNA]</scope>
    <source>
        <strain evidence="1 2">JC85</strain>
    </source>
</reference>
<dbReference type="OrthoDB" id="8282842at2"/>
<keyword evidence="2" id="KW-1185">Reference proteome</keyword>
<proteinExistence type="predicted"/>
<organism evidence="1 2">
    <name type="scientific">Rhizobium subbaraonis</name>
    <dbReference type="NCBI Taxonomy" id="908946"/>
    <lineage>
        <taxon>Bacteria</taxon>
        <taxon>Pseudomonadati</taxon>
        <taxon>Pseudomonadota</taxon>
        <taxon>Alphaproteobacteria</taxon>
        <taxon>Hyphomicrobiales</taxon>
        <taxon>Rhizobiaceae</taxon>
        <taxon>Rhizobium/Agrobacterium group</taxon>
        <taxon>Rhizobium</taxon>
    </lineage>
</organism>
<dbReference type="RefSeq" id="WP_097142578.1">
    <property type="nucleotide sequence ID" value="NZ_OBQD01000021.1"/>
</dbReference>
<gene>
    <name evidence="1" type="ORF">SAMN05892877_12172</name>
</gene>
<name>A0A285UY03_9HYPH</name>
<evidence type="ECO:0000313" key="2">
    <source>
        <dbReference type="Proteomes" id="UP000219167"/>
    </source>
</evidence>
<dbReference type="EMBL" id="OBQD01000021">
    <property type="protein sequence ID" value="SOC46248.1"/>
    <property type="molecule type" value="Genomic_DNA"/>
</dbReference>
<dbReference type="Proteomes" id="UP000219167">
    <property type="component" value="Unassembled WGS sequence"/>
</dbReference>
<sequence>MKLDEAKTLFPEIRQQSGLASDQRYESFYTATGRPEILCHAPATGQLEPIATILPDCSYDDRMLMQKAPVYIRALLVLLDEAFRRLKELQPKPEKAPNFAAECAMKCKDDHLFRNFLHECHGADPSDLERIKTRVRSILGVQSMTDLNTDENARKRWLSLRDEFHRWRKRR</sequence>
<protein>
    <submittedName>
        <fullName evidence="1">Uncharacterized protein</fullName>
    </submittedName>
</protein>
<accession>A0A285UY03</accession>
<evidence type="ECO:0000313" key="1">
    <source>
        <dbReference type="EMBL" id="SOC46248.1"/>
    </source>
</evidence>